<dbReference type="PANTHER" id="PTHR47331:SF1">
    <property type="entry name" value="GAG-LIKE PROTEIN"/>
    <property type="match status" value="1"/>
</dbReference>
<dbReference type="Pfam" id="PF17921">
    <property type="entry name" value="Integrase_H2C2"/>
    <property type="match status" value="1"/>
</dbReference>
<gene>
    <name evidence="2" type="ORF">HNY73_014264</name>
</gene>
<dbReference type="EMBL" id="JABXBU010002072">
    <property type="protein sequence ID" value="KAF8777396.1"/>
    <property type="molecule type" value="Genomic_DNA"/>
</dbReference>
<feature type="domain" description="Integrase zinc-binding" evidence="1">
    <location>
        <begin position="167"/>
        <end position="217"/>
    </location>
</feature>
<dbReference type="PANTHER" id="PTHR47331">
    <property type="entry name" value="PHD-TYPE DOMAIN-CONTAINING PROTEIN"/>
    <property type="match status" value="1"/>
</dbReference>
<dbReference type="GO" id="GO:0003676">
    <property type="term" value="F:nucleic acid binding"/>
    <property type="evidence" value="ECO:0007669"/>
    <property type="project" value="InterPro"/>
</dbReference>
<reference evidence="2" key="2">
    <citation type="submission" date="2020-06" db="EMBL/GenBank/DDBJ databases">
        <authorList>
            <person name="Sheffer M."/>
        </authorList>
    </citation>
    <scope>NUCLEOTIDE SEQUENCE</scope>
</reference>
<name>A0A8T0ESI2_ARGBR</name>
<evidence type="ECO:0000313" key="2">
    <source>
        <dbReference type="EMBL" id="KAF8777396.1"/>
    </source>
</evidence>
<sequence>MSNRNDWFYCPSADNPADLLTRGVSVENLISSQKYELKKISRRLNWLLQSCNYWPEKSIKQSQDVGNSEILREQQANSVVCFVVKVEVIEELWNKISVWSRLQSVVAWCLRFVGNEKGNVLSAGKLIQRNPFLDSKGHLRVGGRIQNSNLPASVKPPLILPKQHPVTTMIIRLYHLNYLHAGVHSVHSAIRQVYWILQARSSIRKIVRNCVICARFRAELSRQIMADLPASRVIPGRAFLRAGRDVCGQFLSTPRRGRGVKPVKMYACVFVCFITKAVHLELVSDLSTDAFLPSFKRFIGRRGEPAEIFSDCGTNIVEAKYVLKRRQRRCCLENKCSIGPTFRRTLLGVCEIDEVSFETSNRMSNPD</sequence>
<dbReference type="Proteomes" id="UP000807504">
    <property type="component" value="Unassembled WGS sequence"/>
</dbReference>
<dbReference type="AlphaFoldDB" id="A0A8T0ESI2"/>
<organism evidence="2 3">
    <name type="scientific">Argiope bruennichi</name>
    <name type="common">Wasp spider</name>
    <name type="synonym">Aranea bruennichi</name>
    <dbReference type="NCBI Taxonomy" id="94029"/>
    <lineage>
        <taxon>Eukaryota</taxon>
        <taxon>Metazoa</taxon>
        <taxon>Ecdysozoa</taxon>
        <taxon>Arthropoda</taxon>
        <taxon>Chelicerata</taxon>
        <taxon>Arachnida</taxon>
        <taxon>Araneae</taxon>
        <taxon>Araneomorphae</taxon>
        <taxon>Entelegynae</taxon>
        <taxon>Araneoidea</taxon>
        <taxon>Araneidae</taxon>
        <taxon>Argiope</taxon>
    </lineage>
</organism>
<accession>A0A8T0ESI2</accession>
<keyword evidence="3" id="KW-1185">Reference proteome</keyword>
<proteinExistence type="predicted"/>
<dbReference type="InterPro" id="IPR041588">
    <property type="entry name" value="Integrase_H2C2"/>
</dbReference>
<dbReference type="Gene3D" id="1.10.340.70">
    <property type="match status" value="1"/>
</dbReference>
<protein>
    <recommendedName>
        <fullName evidence="1">Integrase zinc-binding domain-containing protein</fullName>
    </recommendedName>
</protein>
<evidence type="ECO:0000259" key="1">
    <source>
        <dbReference type="Pfam" id="PF17921"/>
    </source>
</evidence>
<dbReference type="Gene3D" id="3.30.420.10">
    <property type="entry name" value="Ribonuclease H-like superfamily/Ribonuclease H"/>
    <property type="match status" value="1"/>
</dbReference>
<dbReference type="InterPro" id="IPR036397">
    <property type="entry name" value="RNaseH_sf"/>
</dbReference>
<evidence type="ECO:0000313" key="3">
    <source>
        <dbReference type="Proteomes" id="UP000807504"/>
    </source>
</evidence>
<reference evidence="2" key="1">
    <citation type="journal article" date="2020" name="bioRxiv">
        <title>Chromosome-level reference genome of the European wasp spider Argiope bruennichi: a resource for studies on range expansion and evolutionary adaptation.</title>
        <authorList>
            <person name="Sheffer M.M."/>
            <person name="Hoppe A."/>
            <person name="Krehenwinkel H."/>
            <person name="Uhl G."/>
            <person name="Kuss A.W."/>
            <person name="Jensen L."/>
            <person name="Jensen C."/>
            <person name="Gillespie R.G."/>
            <person name="Hoff K.J."/>
            <person name="Prost S."/>
        </authorList>
    </citation>
    <scope>NUCLEOTIDE SEQUENCE</scope>
</reference>
<comment type="caution">
    <text evidence="2">The sequence shown here is derived from an EMBL/GenBank/DDBJ whole genome shotgun (WGS) entry which is preliminary data.</text>
</comment>